<protein>
    <submittedName>
        <fullName evidence="2">Uncharacterized protein</fullName>
    </submittedName>
</protein>
<dbReference type="InterPro" id="IPR043502">
    <property type="entry name" value="DNA/RNA_pol_sf"/>
</dbReference>
<keyword evidence="3" id="KW-1185">Reference proteome</keyword>
<name>A0A7J6LKC0_PERCH</name>
<sequence length="239" mass="26702">MCTVSELDELDFGQWMAMIFGANFAPSGLTRAVRAALKMYDVRKGRIDPDEAKRLDPEVWQLLDAYLDYCKLTSKIRERSATAENADPNGDECATPTSHGSDRCDEKEPTAEVMQKAIASGEAISAVRLIDRVTVYVDDSLAKGRTPQEAEATSEEIDEALKGHGFPPNKVKKYRSWEQPDTTYLGYLWRHDKLSVKYTPKTDLMNLSAENMSQKAAFGLVMAFYDPLGLGVELKNDSF</sequence>
<gene>
    <name evidence="2" type="ORF">FOL47_007573</name>
</gene>
<evidence type="ECO:0000313" key="3">
    <source>
        <dbReference type="Proteomes" id="UP000591131"/>
    </source>
</evidence>
<proteinExistence type="predicted"/>
<comment type="caution">
    <text evidence="2">The sequence shown here is derived from an EMBL/GenBank/DDBJ whole genome shotgun (WGS) entry which is preliminary data.</text>
</comment>
<dbReference type="Proteomes" id="UP000591131">
    <property type="component" value="Unassembled WGS sequence"/>
</dbReference>
<evidence type="ECO:0000313" key="2">
    <source>
        <dbReference type="EMBL" id="KAF4659460.1"/>
    </source>
</evidence>
<feature type="region of interest" description="Disordered" evidence="1">
    <location>
        <begin position="80"/>
        <end position="107"/>
    </location>
</feature>
<dbReference type="AlphaFoldDB" id="A0A7J6LKC0"/>
<evidence type="ECO:0000256" key="1">
    <source>
        <dbReference type="SAM" id="MobiDB-lite"/>
    </source>
</evidence>
<reference evidence="2 3" key="1">
    <citation type="submission" date="2020-04" db="EMBL/GenBank/DDBJ databases">
        <title>Perkinsus chesapeaki whole genome sequence.</title>
        <authorList>
            <person name="Bogema D.R."/>
        </authorList>
    </citation>
    <scope>NUCLEOTIDE SEQUENCE [LARGE SCALE GENOMIC DNA]</scope>
    <source>
        <strain evidence="2">ATCC PRA-425</strain>
    </source>
</reference>
<dbReference type="SUPFAM" id="SSF56672">
    <property type="entry name" value="DNA/RNA polymerases"/>
    <property type="match status" value="1"/>
</dbReference>
<dbReference type="EMBL" id="JAAPAO010000451">
    <property type="protein sequence ID" value="KAF4659460.1"/>
    <property type="molecule type" value="Genomic_DNA"/>
</dbReference>
<organism evidence="2 3">
    <name type="scientific">Perkinsus chesapeaki</name>
    <name type="common">Clam parasite</name>
    <name type="synonym">Perkinsus andrewsi</name>
    <dbReference type="NCBI Taxonomy" id="330153"/>
    <lineage>
        <taxon>Eukaryota</taxon>
        <taxon>Sar</taxon>
        <taxon>Alveolata</taxon>
        <taxon>Perkinsozoa</taxon>
        <taxon>Perkinsea</taxon>
        <taxon>Perkinsida</taxon>
        <taxon>Perkinsidae</taxon>
        <taxon>Perkinsus</taxon>
    </lineage>
</organism>
<accession>A0A7J6LKC0</accession>